<sequence>ISRMFAEKRYHWIREGKKDSAMESEEELESEEEWWIQEVEWGSQEGELGSQEEVESIVNVEAEEKNSSQVSDLENPEVSDVRNTDVSSPASEMQVRAEANSGVSCRTDDGSVSAREESELMIDATSPPDDVTKHADLLLIDMYLEGLDAENVDNKKETIVTVDLWDFAGQHLYYASHPVFLSSRAVYVLVHNLGKPLNALAQPCVRQGIHDVILENPNNETNLENLLSWLVTVHSMKPTGEGMADGSERMLPYLRPPVFIVGTHADKPFEDAKTMASMIQRVISGKEYEKHVIRPFFSIDNTRSNQSMKHKTKKLGMHPQRSHQAGQGDDTSGDGIDALRTKIMEVLRQEPYMGETIPVRWFNFEKVVEALVAKNIYHMNLEQLQTYAKEVCFIEDEEQFHAMLNFYHDLGMIVKHRSTVILKAQWLIDLFKKLITIPPFDKVVGIL</sequence>
<feature type="non-terminal residue" evidence="2">
    <location>
        <position position="1"/>
    </location>
</feature>
<dbReference type="Pfam" id="PF08477">
    <property type="entry name" value="Roc"/>
    <property type="match status" value="1"/>
</dbReference>
<dbReference type="EMBL" id="MU826415">
    <property type="protein sequence ID" value="KAJ7376083.1"/>
    <property type="molecule type" value="Genomic_DNA"/>
</dbReference>
<comment type="caution">
    <text evidence="2">The sequence shown here is derived from an EMBL/GenBank/DDBJ whole genome shotgun (WGS) entry which is preliminary data.</text>
</comment>
<gene>
    <name evidence="2" type="ORF">OS493_036970</name>
</gene>
<feature type="region of interest" description="Disordered" evidence="1">
    <location>
        <begin position="305"/>
        <end position="334"/>
    </location>
</feature>
<keyword evidence="3" id="KW-1185">Reference proteome</keyword>
<dbReference type="Gene3D" id="3.40.50.300">
    <property type="entry name" value="P-loop containing nucleotide triphosphate hydrolases"/>
    <property type="match status" value="1"/>
</dbReference>
<dbReference type="Proteomes" id="UP001163046">
    <property type="component" value="Unassembled WGS sequence"/>
</dbReference>
<dbReference type="Gene3D" id="1.10.10.10">
    <property type="entry name" value="Winged helix-like DNA-binding domain superfamily/Winged helix DNA-binding domain"/>
    <property type="match status" value="1"/>
</dbReference>
<dbReference type="PANTHER" id="PTHR47508">
    <property type="entry name" value="SAM DOMAIN-CONTAINING PROTEIN-RELATED"/>
    <property type="match status" value="1"/>
</dbReference>
<dbReference type="InterPro" id="IPR027417">
    <property type="entry name" value="P-loop_NTPase"/>
</dbReference>
<dbReference type="AlphaFoldDB" id="A0A9W9Z6C5"/>
<accession>A0A9W9Z6C5</accession>
<dbReference type="PANTHER" id="PTHR47508:SF1">
    <property type="entry name" value="NON-SPECIFIC SERINE_THREONINE PROTEIN KINASE"/>
    <property type="match status" value="1"/>
</dbReference>
<reference evidence="2" key="1">
    <citation type="submission" date="2023-01" db="EMBL/GenBank/DDBJ databases">
        <title>Genome assembly of the deep-sea coral Lophelia pertusa.</title>
        <authorList>
            <person name="Herrera S."/>
            <person name="Cordes E."/>
        </authorList>
    </citation>
    <scope>NUCLEOTIDE SEQUENCE</scope>
    <source>
        <strain evidence="2">USNM1676648</strain>
        <tissue evidence="2">Polyp</tissue>
    </source>
</reference>
<protein>
    <submittedName>
        <fullName evidence="2">Uncharacterized protein</fullName>
    </submittedName>
</protein>
<proteinExistence type="predicted"/>
<feature type="region of interest" description="Disordered" evidence="1">
    <location>
        <begin position="62"/>
        <end position="90"/>
    </location>
</feature>
<dbReference type="InterPro" id="IPR036388">
    <property type="entry name" value="WH-like_DNA-bd_sf"/>
</dbReference>
<dbReference type="OrthoDB" id="9982946at2759"/>
<evidence type="ECO:0000313" key="3">
    <source>
        <dbReference type="Proteomes" id="UP001163046"/>
    </source>
</evidence>
<name>A0A9W9Z6C5_9CNID</name>
<organism evidence="2 3">
    <name type="scientific">Desmophyllum pertusum</name>
    <dbReference type="NCBI Taxonomy" id="174260"/>
    <lineage>
        <taxon>Eukaryota</taxon>
        <taxon>Metazoa</taxon>
        <taxon>Cnidaria</taxon>
        <taxon>Anthozoa</taxon>
        <taxon>Hexacorallia</taxon>
        <taxon>Scleractinia</taxon>
        <taxon>Caryophylliina</taxon>
        <taxon>Caryophylliidae</taxon>
        <taxon>Desmophyllum</taxon>
    </lineage>
</organism>
<evidence type="ECO:0000256" key="1">
    <source>
        <dbReference type="SAM" id="MobiDB-lite"/>
    </source>
</evidence>
<evidence type="ECO:0000313" key="2">
    <source>
        <dbReference type="EMBL" id="KAJ7376083.1"/>
    </source>
</evidence>